<feature type="transmembrane region" description="Helical" evidence="7">
    <location>
        <begin position="131"/>
        <end position="153"/>
    </location>
</feature>
<feature type="region of interest" description="Disordered" evidence="6">
    <location>
        <begin position="1"/>
        <end position="23"/>
    </location>
</feature>
<dbReference type="Proteomes" id="UP001055115">
    <property type="component" value="Unassembled WGS sequence"/>
</dbReference>
<dbReference type="EMBL" id="BQXU01000026">
    <property type="protein sequence ID" value="GKT48940.1"/>
    <property type="molecule type" value="Genomic_DNA"/>
</dbReference>
<proteinExistence type="predicted"/>
<evidence type="ECO:0000256" key="1">
    <source>
        <dbReference type="ARBA" id="ARBA00004141"/>
    </source>
</evidence>
<dbReference type="GO" id="GO:0016020">
    <property type="term" value="C:membrane"/>
    <property type="evidence" value="ECO:0007669"/>
    <property type="project" value="UniProtKB-SubCell"/>
</dbReference>
<evidence type="ECO:0000256" key="2">
    <source>
        <dbReference type="ARBA" id="ARBA00022448"/>
    </source>
</evidence>
<dbReference type="PANTHER" id="PTHR43791:SF63">
    <property type="entry name" value="HIGH AFFINITY CYSTEINE TRANSPORTER"/>
    <property type="match status" value="1"/>
</dbReference>
<keyword evidence="5 7" id="KW-0472">Membrane</keyword>
<evidence type="ECO:0000313" key="8">
    <source>
        <dbReference type="EMBL" id="GKT48940.1"/>
    </source>
</evidence>
<evidence type="ECO:0000256" key="5">
    <source>
        <dbReference type="ARBA" id="ARBA00023136"/>
    </source>
</evidence>
<organism evidence="8 9">
    <name type="scientific">Colletotrichum spaethianum</name>
    <dbReference type="NCBI Taxonomy" id="700344"/>
    <lineage>
        <taxon>Eukaryota</taxon>
        <taxon>Fungi</taxon>
        <taxon>Dikarya</taxon>
        <taxon>Ascomycota</taxon>
        <taxon>Pezizomycotina</taxon>
        <taxon>Sordariomycetes</taxon>
        <taxon>Hypocreomycetidae</taxon>
        <taxon>Glomerellales</taxon>
        <taxon>Glomerellaceae</taxon>
        <taxon>Colletotrichum</taxon>
        <taxon>Colletotrichum spaethianum species complex</taxon>
    </lineage>
</organism>
<keyword evidence="4 7" id="KW-1133">Transmembrane helix</keyword>
<evidence type="ECO:0000256" key="6">
    <source>
        <dbReference type="SAM" id="MobiDB-lite"/>
    </source>
</evidence>
<comment type="subcellular location">
    <subcellularLocation>
        <location evidence="1">Membrane</location>
        <topology evidence="1">Multi-pass membrane protein</topology>
    </subcellularLocation>
</comment>
<comment type="caution">
    <text evidence="8">The sequence shown here is derived from an EMBL/GenBank/DDBJ whole genome shotgun (WGS) entry which is preliminary data.</text>
</comment>
<sequence>MDKKETIEAPELVEDPADPKQRTNYDKVDNEVAMYAGETIVEIDEATNKRLKRKIDERVLSVMIVTYFMQSLDKGTMSFSSIMGIIDDTGLKGQEENYIIQKIPIAKWLAFNIIMWGITLSLHAACNNFTGLIIVRGFLGGFEAVCQPAFVLLTSMWYKREEQAATAIYW</sequence>
<evidence type="ECO:0000256" key="4">
    <source>
        <dbReference type="ARBA" id="ARBA00022989"/>
    </source>
</evidence>
<evidence type="ECO:0000256" key="7">
    <source>
        <dbReference type="SAM" id="Phobius"/>
    </source>
</evidence>
<dbReference type="GO" id="GO:0033229">
    <property type="term" value="F:cysteine transmembrane transporter activity"/>
    <property type="evidence" value="ECO:0007669"/>
    <property type="project" value="TreeGrafter"/>
</dbReference>
<keyword evidence="9" id="KW-1185">Reference proteome</keyword>
<keyword evidence="3 7" id="KW-0812">Transmembrane</keyword>
<reference evidence="8 9" key="1">
    <citation type="submission" date="2022-03" db="EMBL/GenBank/DDBJ databases">
        <title>Genome data of Colletotrichum spp.</title>
        <authorList>
            <person name="Utami Y.D."/>
            <person name="Hiruma K."/>
        </authorList>
    </citation>
    <scope>NUCLEOTIDE SEQUENCE [LARGE SCALE GENOMIC DNA]</scope>
    <source>
        <strain evidence="8 9">MAFF 239500</strain>
    </source>
</reference>
<protein>
    <submittedName>
        <fullName evidence="8">Transporter</fullName>
    </submittedName>
</protein>
<name>A0AA37PB53_9PEZI</name>
<dbReference type="GeneID" id="73329923"/>
<dbReference type="PANTHER" id="PTHR43791">
    <property type="entry name" value="PERMEASE-RELATED"/>
    <property type="match status" value="1"/>
</dbReference>
<evidence type="ECO:0000313" key="9">
    <source>
        <dbReference type="Proteomes" id="UP001055115"/>
    </source>
</evidence>
<dbReference type="SUPFAM" id="SSF103473">
    <property type="entry name" value="MFS general substrate transporter"/>
    <property type="match status" value="1"/>
</dbReference>
<accession>A0AA37PB53</accession>
<dbReference type="Gene3D" id="1.20.1250.20">
    <property type="entry name" value="MFS general substrate transporter like domains"/>
    <property type="match status" value="1"/>
</dbReference>
<dbReference type="RefSeq" id="XP_049131290.1">
    <property type="nucleotide sequence ID" value="XM_049275333.1"/>
</dbReference>
<feature type="transmembrane region" description="Helical" evidence="7">
    <location>
        <begin position="108"/>
        <end position="125"/>
    </location>
</feature>
<dbReference type="AlphaFoldDB" id="A0AA37PB53"/>
<keyword evidence="2" id="KW-0813">Transport</keyword>
<gene>
    <name evidence="8" type="ORF">ColSpa_09121</name>
</gene>
<dbReference type="InterPro" id="IPR036259">
    <property type="entry name" value="MFS_trans_sf"/>
</dbReference>
<evidence type="ECO:0000256" key="3">
    <source>
        <dbReference type="ARBA" id="ARBA00022692"/>
    </source>
</evidence>